<dbReference type="EMBL" id="JACRSW010000031">
    <property type="protein sequence ID" value="MBC8557789.1"/>
    <property type="molecule type" value="Genomic_DNA"/>
</dbReference>
<keyword evidence="3" id="KW-0975">Bacterial flagellum</keyword>
<keyword evidence="4" id="KW-0175">Coiled coil</keyword>
<dbReference type="Gene3D" id="1.20.1330.10">
    <property type="entry name" value="f41 fragment of flagellin, N-terminal domain"/>
    <property type="match status" value="2"/>
</dbReference>
<dbReference type="PANTHER" id="PTHR42792">
    <property type="entry name" value="FLAGELLIN"/>
    <property type="match status" value="1"/>
</dbReference>
<dbReference type="InterPro" id="IPR001492">
    <property type="entry name" value="Flagellin"/>
</dbReference>
<dbReference type="InterPro" id="IPR046358">
    <property type="entry name" value="Flagellin_C"/>
</dbReference>
<dbReference type="InterPro" id="IPR001029">
    <property type="entry name" value="Flagellin_N"/>
</dbReference>
<sequence>MRVTNSMITNSSQQHITNAKNLFLKYQTQFASEKKIQRPSDDPTVAVRALQLRTTYTQIRQYASKNVSDAMDWMDSTETALKNANTTLKNMKGYLNQGANDYLESDQRNSVLSVLQEYVSSIFEDEANTDYSGRYVFSGYRTDTSLIFPTDTDNLEYKISESFSSKAIDTIKYVTSNVGYVAGNDITDYSDQLASQDTAYRLQLSYRNCSNSAITGDNTVFNITTSYKNAAGTTVTDTLSSAVVSSDDPNAYDVDAYNKANGTNFDTIYLYDTGTVIFGAQAYSDVQMNNATIMVDYTKKEFEKSDIRPEMYFGCTSYNTSTGRTINYSAPEKQDIRYEVNFSQTAVVNTQAKDAFDPQIYRAINHIEECVQAMDELEQKMSDVDKQIANSADEDEIAALKELQSRFEAEKKLRTEVMTEAFTKGLSMVSFTQDKLNVALADLGSRYNRLELTEDKLDDQSTNTEEKLSDNEDVDLTDAYINMTQADNLYQASLSATVKILGTSLLNYI</sequence>
<proteinExistence type="inferred from homology"/>
<evidence type="ECO:0000256" key="4">
    <source>
        <dbReference type="SAM" id="Coils"/>
    </source>
</evidence>
<dbReference type="Proteomes" id="UP000637513">
    <property type="component" value="Unassembled WGS sequence"/>
</dbReference>
<evidence type="ECO:0000256" key="2">
    <source>
        <dbReference type="ARBA" id="ARBA00005709"/>
    </source>
</evidence>
<keyword evidence="8" id="KW-1185">Reference proteome</keyword>
<dbReference type="Pfam" id="PF00700">
    <property type="entry name" value="Flagellin_C"/>
    <property type="match status" value="1"/>
</dbReference>
<feature type="domain" description="Flagellin N-terminal" evidence="5">
    <location>
        <begin position="5"/>
        <end position="142"/>
    </location>
</feature>
<comment type="similarity">
    <text evidence="2">Belongs to the bacterial flagellin family.</text>
</comment>
<reference evidence="7 8" key="1">
    <citation type="submission" date="2020-08" db="EMBL/GenBank/DDBJ databases">
        <title>Genome public.</title>
        <authorList>
            <person name="Liu C."/>
            <person name="Sun Q."/>
        </authorList>
    </citation>
    <scope>NUCLEOTIDE SEQUENCE [LARGE SCALE GENOMIC DNA]</scope>
    <source>
        <strain evidence="7 8">BX3</strain>
    </source>
</reference>
<dbReference type="SUPFAM" id="SSF64518">
    <property type="entry name" value="Phase 1 flagellin"/>
    <property type="match status" value="1"/>
</dbReference>
<dbReference type="PANTHER" id="PTHR42792:SF1">
    <property type="entry name" value="FLAGELLAR HOOK-ASSOCIATED PROTEIN 3"/>
    <property type="match status" value="1"/>
</dbReference>
<name>A0ABR7MVG2_9FIRM</name>
<comment type="caution">
    <text evidence="7">The sequence shown here is derived from an EMBL/GenBank/DDBJ whole genome shotgun (WGS) entry which is preliminary data.</text>
</comment>
<dbReference type="Pfam" id="PF00669">
    <property type="entry name" value="Flagellin_N"/>
    <property type="match status" value="1"/>
</dbReference>
<evidence type="ECO:0000313" key="8">
    <source>
        <dbReference type="Proteomes" id="UP000637513"/>
    </source>
</evidence>
<comment type="subcellular location">
    <subcellularLocation>
        <location evidence="1">Bacterial flagellum</location>
    </subcellularLocation>
</comment>
<gene>
    <name evidence="7" type="primary">flgL</name>
    <name evidence="7" type="ORF">H8700_08715</name>
</gene>
<evidence type="ECO:0000259" key="5">
    <source>
        <dbReference type="Pfam" id="PF00669"/>
    </source>
</evidence>
<evidence type="ECO:0000259" key="6">
    <source>
        <dbReference type="Pfam" id="PF00700"/>
    </source>
</evidence>
<feature type="domain" description="Flagellin C-terminal" evidence="6">
    <location>
        <begin position="435"/>
        <end position="509"/>
    </location>
</feature>
<evidence type="ECO:0000256" key="3">
    <source>
        <dbReference type="ARBA" id="ARBA00023143"/>
    </source>
</evidence>
<keyword evidence="7" id="KW-0282">Flagellum</keyword>
<keyword evidence="7" id="KW-0966">Cell projection</keyword>
<keyword evidence="7" id="KW-0969">Cilium</keyword>
<dbReference type="NCBIfam" id="TIGR02550">
    <property type="entry name" value="flagell_flgL"/>
    <property type="match status" value="1"/>
</dbReference>
<evidence type="ECO:0000313" key="7">
    <source>
        <dbReference type="EMBL" id="MBC8557789.1"/>
    </source>
</evidence>
<organism evidence="7 8">
    <name type="scientific">Jutongia hominis</name>
    <dbReference type="NCBI Taxonomy" id="2763664"/>
    <lineage>
        <taxon>Bacteria</taxon>
        <taxon>Bacillati</taxon>
        <taxon>Bacillota</taxon>
        <taxon>Clostridia</taxon>
        <taxon>Lachnospirales</taxon>
        <taxon>Lachnospiraceae</taxon>
        <taxon>Jutongia</taxon>
    </lineage>
</organism>
<protein>
    <submittedName>
        <fullName evidence="7">Flagellar hook-associated protein FlgL</fullName>
    </submittedName>
</protein>
<accession>A0ABR7MVG2</accession>
<feature type="coiled-coil region" evidence="4">
    <location>
        <begin position="367"/>
        <end position="394"/>
    </location>
</feature>
<dbReference type="RefSeq" id="WP_249305157.1">
    <property type="nucleotide sequence ID" value="NZ_JACRSW010000031.1"/>
</dbReference>
<dbReference type="InterPro" id="IPR013384">
    <property type="entry name" value="Flagell_FlgL"/>
</dbReference>
<evidence type="ECO:0000256" key="1">
    <source>
        <dbReference type="ARBA" id="ARBA00004365"/>
    </source>
</evidence>